<keyword evidence="3" id="KW-1185">Reference proteome</keyword>
<gene>
    <name evidence="1" type="ordered locus">MTR_1g021860</name>
</gene>
<accession>G7I5B4</accession>
<dbReference type="InterPro" id="IPR002885">
    <property type="entry name" value="PPR_rpt"/>
</dbReference>
<dbReference type="eggNOG" id="KOG4197">
    <property type="taxonomic scope" value="Eukaryota"/>
</dbReference>
<reference evidence="1 3" key="2">
    <citation type="journal article" date="2014" name="BMC Genomics">
        <title>An improved genome release (version Mt4.0) for the model legume Medicago truncatula.</title>
        <authorList>
            <person name="Tang H."/>
            <person name="Krishnakumar V."/>
            <person name="Bidwell S."/>
            <person name="Rosen B."/>
            <person name="Chan A."/>
            <person name="Zhou S."/>
            <person name="Gentzbittel L."/>
            <person name="Childs K.L."/>
            <person name="Yandell M."/>
            <person name="Gundlach H."/>
            <person name="Mayer K.F."/>
            <person name="Schwartz D.C."/>
            <person name="Town C.D."/>
        </authorList>
    </citation>
    <scope>GENOME REANNOTATION</scope>
    <source>
        <strain evidence="2 3">cv. Jemalong A17</strain>
    </source>
</reference>
<accession>A0A0C3UKC9</accession>
<dbReference type="AlphaFoldDB" id="G7I5B4"/>
<dbReference type="Proteomes" id="UP000002051">
    <property type="component" value="Unassembled WGS sequence"/>
</dbReference>
<dbReference type="HOGENOM" id="CLU_2444130_0_0_1"/>
<evidence type="ECO:0000313" key="3">
    <source>
        <dbReference type="Proteomes" id="UP000002051"/>
    </source>
</evidence>
<name>G7I5B4_MEDTR</name>
<dbReference type="NCBIfam" id="TIGR00756">
    <property type="entry name" value="PPR"/>
    <property type="match status" value="1"/>
</dbReference>
<sequence length="90" mass="10180">MGWKNRARVRPFTDSRAYGLTWNALIGGHADDKDPNATIQAFNLMRREGLLSNYITVHGMPIHVHIVVAGFELDTYVQSSLITMYAQCKK</sequence>
<proteinExistence type="predicted"/>
<organism evidence="1 3">
    <name type="scientific">Medicago truncatula</name>
    <name type="common">Barrel medic</name>
    <name type="synonym">Medicago tribuloides</name>
    <dbReference type="NCBI Taxonomy" id="3880"/>
    <lineage>
        <taxon>Eukaryota</taxon>
        <taxon>Viridiplantae</taxon>
        <taxon>Streptophyta</taxon>
        <taxon>Embryophyta</taxon>
        <taxon>Tracheophyta</taxon>
        <taxon>Spermatophyta</taxon>
        <taxon>Magnoliopsida</taxon>
        <taxon>eudicotyledons</taxon>
        <taxon>Gunneridae</taxon>
        <taxon>Pentapetalae</taxon>
        <taxon>rosids</taxon>
        <taxon>fabids</taxon>
        <taxon>Fabales</taxon>
        <taxon>Fabaceae</taxon>
        <taxon>Papilionoideae</taxon>
        <taxon>50 kb inversion clade</taxon>
        <taxon>NPAAA clade</taxon>
        <taxon>Hologalegina</taxon>
        <taxon>IRL clade</taxon>
        <taxon>Trifolieae</taxon>
        <taxon>Medicago</taxon>
    </lineage>
</organism>
<evidence type="ECO:0000313" key="1">
    <source>
        <dbReference type="EMBL" id="AES59566.2"/>
    </source>
</evidence>
<evidence type="ECO:0000313" key="2">
    <source>
        <dbReference type="EnsemblPlants" id="AES59566"/>
    </source>
</evidence>
<dbReference type="EMBL" id="CM001217">
    <property type="protein sequence ID" value="AES59566.2"/>
    <property type="molecule type" value="Genomic_DNA"/>
</dbReference>
<protein>
    <submittedName>
        <fullName evidence="1">PPR domain protein</fullName>
    </submittedName>
</protein>
<reference evidence="1 3" key="1">
    <citation type="journal article" date="2011" name="Nature">
        <title>The Medicago genome provides insight into the evolution of rhizobial symbioses.</title>
        <authorList>
            <person name="Young N.D."/>
            <person name="Debelle F."/>
            <person name="Oldroyd G.E."/>
            <person name="Geurts R."/>
            <person name="Cannon S.B."/>
            <person name="Udvardi M.K."/>
            <person name="Benedito V.A."/>
            <person name="Mayer K.F."/>
            <person name="Gouzy J."/>
            <person name="Schoof H."/>
            <person name="Van de Peer Y."/>
            <person name="Proost S."/>
            <person name="Cook D.R."/>
            <person name="Meyers B.C."/>
            <person name="Spannagl M."/>
            <person name="Cheung F."/>
            <person name="De Mita S."/>
            <person name="Krishnakumar V."/>
            <person name="Gundlach H."/>
            <person name="Zhou S."/>
            <person name="Mudge J."/>
            <person name="Bharti A.K."/>
            <person name="Murray J.D."/>
            <person name="Naoumkina M.A."/>
            <person name="Rosen B."/>
            <person name="Silverstein K.A."/>
            <person name="Tang H."/>
            <person name="Rombauts S."/>
            <person name="Zhao P.X."/>
            <person name="Zhou P."/>
            <person name="Barbe V."/>
            <person name="Bardou P."/>
            <person name="Bechner M."/>
            <person name="Bellec A."/>
            <person name="Berger A."/>
            <person name="Berges H."/>
            <person name="Bidwell S."/>
            <person name="Bisseling T."/>
            <person name="Choisne N."/>
            <person name="Couloux A."/>
            <person name="Denny R."/>
            <person name="Deshpande S."/>
            <person name="Dai X."/>
            <person name="Doyle J.J."/>
            <person name="Dudez A.M."/>
            <person name="Farmer A.D."/>
            <person name="Fouteau S."/>
            <person name="Franken C."/>
            <person name="Gibelin C."/>
            <person name="Gish J."/>
            <person name="Goldstein S."/>
            <person name="Gonzalez A.J."/>
            <person name="Green P.J."/>
            <person name="Hallab A."/>
            <person name="Hartog M."/>
            <person name="Hua A."/>
            <person name="Humphray S.J."/>
            <person name="Jeong D.H."/>
            <person name="Jing Y."/>
            <person name="Jocker A."/>
            <person name="Kenton S.M."/>
            <person name="Kim D.J."/>
            <person name="Klee K."/>
            <person name="Lai H."/>
            <person name="Lang C."/>
            <person name="Lin S."/>
            <person name="Macmil S.L."/>
            <person name="Magdelenat G."/>
            <person name="Matthews L."/>
            <person name="McCorrison J."/>
            <person name="Monaghan E.L."/>
            <person name="Mun J.H."/>
            <person name="Najar F.Z."/>
            <person name="Nicholson C."/>
            <person name="Noirot C."/>
            <person name="O'Bleness M."/>
            <person name="Paule C.R."/>
            <person name="Poulain J."/>
            <person name="Prion F."/>
            <person name="Qin B."/>
            <person name="Qu C."/>
            <person name="Retzel E.F."/>
            <person name="Riddle C."/>
            <person name="Sallet E."/>
            <person name="Samain S."/>
            <person name="Samson N."/>
            <person name="Sanders I."/>
            <person name="Saurat O."/>
            <person name="Scarpelli C."/>
            <person name="Schiex T."/>
            <person name="Segurens B."/>
            <person name="Severin A.J."/>
            <person name="Sherrier D.J."/>
            <person name="Shi R."/>
            <person name="Sims S."/>
            <person name="Singer S.R."/>
            <person name="Sinharoy S."/>
            <person name="Sterck L."/>
            <person name="Viollet A."/>
            <person name="Wang B.B."/>
            <person name="Wang K."/>
            <person name="Wang M."/>
            <person name="Wang X."/>
            <person name="Warfsmann J."/>
            <person name="Weissenbach J."/>
            <person name="White D.D."/>
            <person name="White J.D."/>
            <person name="Wiley G.B."/>
            <person name="Wincker P."/>
            <person name="Xing Y."/>
            <person name="Yang L."/>
            <person name="Yao Z."/>
            <person name="Ying F."/>
            <person name="Zhai J."/>
            <person name="Zhou L."/>
            <person name="Zuber A."/>
            <person name="Denarie J."/>
            <person name="Dixon R.A."/>
            <person name="May G.D."/>
            <person name="Schwartz D.C."/>
            <person name="Rogers J."/>
            <person name="Quetier F."/>
            <person name="Town C.D."/>
            <person name="Roe B.A."/>
        </authorList>
    </citation>
    <scope>NUCLEOTIDE SEQUENCE [LARGE SCALE GENOMIC DNA]</scope>
    <source>
        <strain evidence="1">A17</strain>
        <strain evidence="2 3">cv. Jemalong A17</strain>
    </source>
</reference>
<dbReference type="STRING" id="3880.G7I5B4"/>
<reference evidence="2" key="3">
    <citation type="submission" date="2015-04" db="UniProtKB">
        <authorList>
            <consortium name="EnsemblPlants"/>
        </authorList>
    </citation>
    <scope>IDENTIFICATION</scope>
    <source>
        <strain evidence="2">cv. Jemalong A17</strain>
    </source>
</reference>
<dbReference type="EnsemblPlants" id="AES59566">
    <property type="protein sequence ID" value="AES59566"/>
    <property type="gene ID" value="MTR_1g021860"/>
</dbReference>